<keyword evidence="2" id="KW-1185">Reference proteome</keyword>
<comment type="caution">
    <text evidence="1">The sequence shown here is derived from an EMBL/GenBank/DDBJ whole genome shotgun (WGS) entry which is preliminary data.</text>
</comment>
<organism evidence="1 2">
    <name type="scientific">Dendrolimus kikuchii</name>
    <dbReference type="NCBI Taxonomy" id="765133"/>
    <lineage>
        <taxon>Eukaryota</taxon>
        <taxon>Metazoa</taxon>
        <taxon>Ecdysozoa</taxon>
        <taxon>Arthropoda</taxon>
        <taxon>Hexapoda</taxon>
        <taxon>Insecta</taxon>
        <taxon>Pterygota</taxon>
        <taxon>Neoptera</taxon>
        <taxon>Endopterygota</taxon>
        <taxon>Lepidoptera</taxon>
        <taxon>Glossata</taxon>
        <taxon>Ditrysia</taxon>
        <taxon>Bombycoidea</taxon>
        <taxon>Lasiocampidae</taxon>
        <taxon>Dendrolimus</taxon>
    </lineage>
</organism>
<gene>
    <name evidence="1" type="ORF">K1T71_010555</name>
</gene>
<dbReference type="EMBL" id="CM034405">
    <property type="protein sequence ID" value="KAJ0173406.1"/>
    <property type="molecule type" value="Genomic_DNA"/>
</dbReference>
<name>A0ACC1CPM5_9NEOP</name>
<evidence type="ECO:0000313" key="1">
    <source>
        <dbReference type="EMBL" id="KAJ0173406.1"/>
    </source>
</evidence>
<sequence length="198" mass="22189">MTGLRLFICLLIYCVIIIFGLLEMNSMDMHHDHHEGHDMDDPCAHQDHNHAMVFHACVCQEILFNGWKTTNALEMFGSCVAIFLAGVLYEGLKYYREALHSRATATTGDSRVNITKSECGTNGACAGTAVVKYTMLSSGHIVQTFLHLIQSTSSYILMLIFMTYNVYPCLALVLGLATGYFFFGWRKNTVVDVTEHCQ</sequence>
<dbReference type="Proteomes" id="UP000824533">
    <property type="component" value="Linkage Group LG19"/>
</dbReference>
<protein>
    <submittedName>
        <fullName evidence="1">Uncharacterized protein</fullName>
    </submittedName>
</protein>
<accession>A0ACC1CPM5</accession>
<proteinExistence type="predicted"/>
<reference evidence="1 2" key="1">
    <citation type="journal article" date="2021" name="Front. Genet.">
        <title>Chromosome-Level Genome Assembly Reveals Significant Gene Expansion in the Toll and IMD Signaling Pathways of Dendrolimus kikuchii.</title>
        <authorList>
            <person name="Zhou J."/>
            <person name="Wu P."/>
            <person name="Xiong Z."/>
            <person name="Liu N."/>
            <person name="Zhao N."/>
            <person name="Ji M."/>
            <person name="Qiu Y."/>
            <person name="Yang B."/>
        </authorList>
    </citation>
    <scope>NUCLEOTIDE SEQUENCE [LARGE SCALE GENOMIC DNA]</scope>
    <source>
        <strain evidence="1">Ann1</strain>
    </source>
</reference>
<evidence type="ECO:0000313" key="2">
    <source>
        <dbReference type="Proteomes" id="UP000824533"/>
    </source>
</evidence>